<feature type="transmembrane region" description="Helical" evidence="2">
    <location>
        <begin position="54"/>
        <end position="76"/>
    </location>
</feature>
<evidence type="ECO:0000256" key="2">
    <source>
        <dbReference type="SAM" id="Phobius"/>
    </source>
</evidence>
<keyword evidence="4" id="KW-1185">Reference proteome</keyword>
<evidence type="ECO:0000313" key="3">
    <source>
        <dbReference type="EMBL" id="GAA2479390.1"/>
    </source>
</evidence>
<protein>
    <submittedName>
        <fullName evidence="3">Uncharacterized protein</fullName>
    </submittedName>
</protein>
<reference evidence="4" key="1">
    <citation type="journal article" date="2019" name="Int. J. Syst. Evol. Microbiol.">
        <title>The Global Catalogue of Microorganisms (GCM) 10K type strain sequencing project: providing services to taxonomists for standard genome sequencing and annotation.</title>
        <authorList>
            <consortium name="The Broad Institute Genomics Platform"/>
            <consortium name="The Broad Institute Genome Sequencing Center for Infectious Disease"/>
            <person name="Wu L."/>
            <person name="Ma J."/>
        </authorList>
    </citation>
    <scope>NUCLEOTIDE SEQUENCE [LARGE SCALE GENOMIC DNA]</scope>
    <source>
        <strain evidence="4">JCM 16259</strain>
    </source>
</reference>
<feature type="transmembrane region" description="Helical" evidence="2">
    <location>
        <begin position="88"/>
        <end position="109"/>
    </location>
</feature>
<sequence>MSADTDPFRGGPFRLDPCRIHSCRSDPVGAGPVGLDAGSVEHGLAVSARRDRMVLTACLVLTVLQALPLVAVAYLLDGGRSAGSTALYALSAAPLVGVVAFGLVLAAGLSRPGLRPGLHPGLRPVRSLDGDGGRHSGGSRPAQGPGPDPGPSAASSSSPADRRPDNGLREWQVLSGGRGSDRLRRLCWAVGAALAMAAGSSAASLADRMAYSDALGGGGPAGGQSVWSLYPVIVAEAAVTDPRTVIALVVGAVVLIRARASVPSRRELPAPRP</sequence>
<name>A0ABP5YFB5_9MICO</name>
<keyword evidence="2" id="KW-1133">Transmembrane helix</keyword>
<comment type="caution">
    <text evidence="3">The sequence shown here is derived from an EMBL/GenBank/DDBJ whole genome shotgun (WGS) entry which is preliminary data.</text>
</comment>
<keyword evidence="2" id="KW-0812">Transmembrane</keyword>
<gene>
    <name evidence="3" type="ORF">GCM10009858_16200</name>
</gene>
<evidence type="ECO:0000313" key="4">
    <source>
        <dbReference type="Proteomes" id="UP001500730"/>
    </source>
</evidence>
<dbReference type="Proteomes" id="UP001500730">
    <property type="component" value="Unassembled WGS sequence"/>
</dbReference>
<proteinExistence type="predicted"/>
<organism evidence="3 4">
    <name type="scientific">Terrabacter carboxydivorans</name>
    <dbReference type="NCBI Taxonomy" id="619730"/>
    <lineage>
        <taxon>Bacteria</taxon>
        <taxon>Bacillati</taxon>
        <taxon>Actinomycetota</taxon>
        <taxon>Actinomycetes</taxon>
        <taxon>Micrococcales</taxon>
        <taxon>Intrasporangiaceae</taxon>
        <taxon>Terrabacter</taxon>
    </lineage>
</organism>
<keyword evidence="2" id="KW-0472">Membrane</keyword>
<dbReference type="EMBL" id="BAAARE010000006">
    <property type="protein sequence ID" value="GAA2479390.1"/>
    <property type="molecule type" value="Genomic_DNA"/>
</dbReference>
<evidence type="ECO:0000256" key="1">
    <source>
        <dbReference type="SAM" id="MobiDB-lite"/>
    </source>
</evidence>
<dbReference type="RefSeq" id="WP_344254334.1">
    <property type="nucleotide sequence ID" value="NZ_BAAARE010000006.1"/>
</dbReference>
<accession>A0ABP5YFB5</accession>
<feature type="region of interest" description="Disordered" evidence="1">
    <location>
        <begin position="116"/>
        <end position="173"/>
    </location>
</feature>